<dbReference type="Pfam" id="PF00528">
    <property type="entry name" value="BPD_transp_1"/>
    <property type="match status" value="1"/>
</dbReference>
<evidence type="ECO:0000313" key="11">
    <source>
        <dbReference type="Proteomes" id="UP000580517"/>
    </source>
</evidence>
<evidence type="ECO:0000256" key="7">
    <source>
        <dbReference type="ARBA" id="ARBA00023136"/>
    </source>
</evidence>
<dbReference type="InterPro" id="IPR000515">
    <property type="entry name" value="MetI-like"/>
</dbReference>
<evidence type="ECO:0000256" key="4">
    <source>
        <dbReference type="ARBA" id="ARBA00022519"/>
    </source>
</evidence>
<dbReference type="PANTHER" id="PTHR43357">
    <property type="entry name" value="INNER MEMBRANE ABC TRANSPORTER PERMEASE PROTEIN YDCV"/>
    <property type="match status" value="1"/>
</dbReference>
<dbReference type="AlphaFoldDB" id="A0A853FB38"/>
<comment type="caution">
    <text evidence="10">The sequence shown here is derived from an EMBL/GenBank/DDBJ whole genome shotgun (WGS) entry which is preliminary data.</text>
</comment>
<comment type="subcellular location">
    <subcellularLocation>
        <location evidence="1">Cell inner membrane</location>
        <topology evidence="1">Multi-pass membrane protein</topology>
    </subcellularLocation>
    <subcellularLocation>
        <location evidence="8">Cell membrane</location>
        <topology evidence="8">Multi-pass membrane protein</topology>
    </subcellularLocation>
</comment>
<dbReference type="OrthoDB" id="9783270at2"/>
<dbReference type="CDD" id="cd06261">
    <property type="entry name" value="TM_PBP2"/>
    <property type="match status" value="1"/>
</dbReference>
<organism evidence="10 11">
    <name type="scientific">Allopusillimonas soli</name>
    <dbReference type="NCBI Taxonomy" id="659016"/>
    <lineage>
        <taxon>Bacteria</taxon>
        <taxon>Pseudomonadati</taxon>
        <taxon>Pseudomonadota</taxon>
        <taxon>Betaproteobacteria</taxon>
        <taxon>Burkholderiales</taxon>
        <taxon>Alcaligenaceae</taxon>
        <taxon>Allopusillimonas</taxon>
    </lineage>
</organism>
<feature type="transmembrane region" description="Helical" evidence="8">
    <location>
        <begin position="261"/>
        <end position="279"/>
    </location>
</feature>
<evidence type="ECO:0000256" key="5">
    <source>
        <dbReference type="ARBA" id="ARBA00022692"/>
    </source>
</evidence>
<feature type="transmembrane region" description="Helical" evidence="8">
    <location>
        <begin position="123"/>
        <end position="145"/>
    </location>
</feature>
<feature type="transmembrane region" description="Helical" evidence="8">
    <location>
        <begin position="30"/>
        <end position="63"/>
    </location>
</feature>
<feature type="transmembrane region" description="Helical" evidence="8">
    <location>
        <begin position="212"/>
        <end position="229"/>
    </location>
</feature>
<name>A0A853FB38_9BURK</name>
<dbReference type="InterPro" id="IPR035906">
    <property type="entry name" value="MetI-like_sf"/>
</dbReference>
<evidence type="ECO:0000256" key="2">
    <source>
        <dbReference type="ARBA" id="ARBA00022448"/>
    </source>
</evidence>
<evidence type="ECO:0000256" key="1">
    <source>
        <dbReference type="ARBA" id="ARBA00004429"/>
    </source>
</evidence>
<evidence type="ECO:0000256" key="3">
    <source>
        <dbReference type="ARBA" id="ARBA00022475"/>
    </source>
</evidence>
<keyword evidence="11" id="KW-1185">Reference proteome</keyword>
<feature type="transmembrane region" description="Helical" evidence="8">
    <location>
        <begin position="83"/>
        <end position="111"/>
    </location>
</feature>
<dbReference type="EMBL" id="JACCEW010000004">
    <property type="protein sequence ID" value="NYT37964.1"/>
    <property type="molecule type" value="Genomic_DNA"/>
</dbReference>
<accession>A0A853FB38</accession>
<feature type="transmembrane region" description="Helical" evidence="8">
    <location>
        <begin position="157"/>
        <end position="176"/>
    </location>
</feature>
<keyword evidence="6 8" id="KW-1133">Transmembrane helix</keyword>
<dbReference type="RefSeq" id="WP_129969913.1">
    <property type="nucleotide sequence ID" value="NZ_JACCEW010000004.1"/>
</dbReference>
<feature type="domain" description="ABC transmembrane type-1" evidence="9">
    <location>
        <begin position="86"/>
        <end position="280"/>
    </location>
</feature>
<dbReference type="GO" id="GO:0005886">
    <property type="term" value="C:plasma membrane"/>
    <property type="evidence" value="ECO:0007669"/>
    <property type="project" value="UniProtKB-SubCell"/>
</dbReference>
<keyword evidence="5 8" id="KW-0812">Transmembrane</keyword>
<dbReference type="PROSITE" id="PS50928">
    <property type="entry name" value="ABC_TM1"/>
    <property type="match status" value="1"/>
</dbReference>
<dbReference type="SUPFAM" id="SSF161098">
    <property type="entry name" value="MetI-like"/>
    <property type="match status" value="1"/>
</dbReference>
<proteinExistence type="inferred from homology"/>
<protein>
    <submittedName>
        <fullName evidence="10">ABC transporter permease</fullName>
    </submittedName>
</protein>
<evidence type="ECO:0000313" key="10">
    <source>
        <dbReference type="EMBL" id="NYT37964.1"/>
    </source>
</evidence>
<comment type="similarity">
    <text evidence="8">Belongs to the binding-protein-dependent transport system permease family.</text>
</comment>
<keyword evidence="7 8" id="KW-0472">Membrane</keyword>
<evidence type="ECO:0000259" key="9">
    <source>
        <dbReference type="PROSITE" id="PS50928"/>
    </source>
</evidence>
<keyword evidence="2 8" id="KW-0813">Transport</keyword>
<dbReference type="Gene3D" id="1.10.3720.10">
    <property type="entry name" value="MetI-like"/>
    <property type="match status" value="1"/>
</dbReference>
<dbReference type="Proteomes" id="UP000580517">
    <property type="component" value="Unassembled WGS sequence"/>
</dbReference>
<sequence length="290" mass="31627">MPLNSPALPLSKHGGGAQARRRFRLPWLRWCHRAFVVLMYLFMLCPLIFVVWLSFFKGAILYFPPSGYTLGWYHKAATDSAFLSGFITSMQVAIVAALIGVVLGVLAALGIRRYAFRGHKSVNTLLLSPLLIPGIVAGVAIYLAYLQVENFLDMDVVGTFGGLAIAHVCLTIPWTVRLVSASMEGLDPSIEEAARNLGASGTRAFLRITLPMLRPAIVAASLFSFIVSFENLELSLSLVGPGRTTLPIAILQYLEFTLDPTIAAVSSIQIFLLGVLMLITDRFVKLSQVV</sequence>
<dbReference type="GO" id="GO:0055085">
    <property type="term" value="P:transmembrane transport"/>
    <property type="evidence" value="ECO:0007669"/>
    <property type="project" value="InterPro"/>
</dbReference>
<evidence type="ECO:0000256" key="8">
    <source>
        <dbReference type="RuleBase" id="RU363032"/>
    </source>
</evidence>
<gene>
    <name evidence="10" type="ORF">H0A68_13840</name>
</gene>
<evidence type="ECO:0000256" key="6">
    <source>
        <dbReference type="ARBA" id="ARBA00022989"/>
    </source>
</evidence>
<reference evidence="10 11" key="1">
    <citation type="submission" date="2020-07" db="EMBL/GenBank/DDBJ databases">
        <title>Taxonomic revisions and descriptions of new bacterial species based on genomic comparisons in the high-G+C-content subgroup of the family Alcaligenaceae.</title>
        <authorList>
            <person name="Szabo A."/>
            <person name="Felfoldi T."/>
        </authorList>
    </citation>
    <scope>NUCLEOTIDE SEQUENCE [LARGE SCALE GENOMIC DNA]</scope>
    <source>
        <strain evidence="10 11">DSM 25264</strain>
    </source>
</reference>
<keyword evidence="4" id="KW-0997">Cell inner membrane</keyword>
<dbReference type="PANTHER" id="PTHR43357:SF4">
    <property type="entry name" value="INNER MEMBRANE ABC TRANSPORTER PERMEASE PROTEIN YDCV"/>
    <property type="match status" value="1"/>
</dbReference>
<keyword evidence="3" id="KW-1003">Cell membrane</keyword>